<keyword evidence="4" id="KW-1185">Reference proteome</keyword>
<comment type="caution">
    <text evidence="1">The sequence shown here is derived from an EMBL/GenBank/DDBJ whole genome shotgun (WGS) entry which is preliminary data.</text>
</comment>
<dbReference type="EMBL" id="JBIMSN010000192">
    <property type="protein sequence ID" value="MFH5232998.1"/>
    <property type="molecule type" value="Genomic_DNA"/>
</dbReference>
<dbReference type="RefSeq" id="WP_395117853.1">
    <property type="nucleotide sequence ID" value="NZ_JBIMSN010000192.1"/>
</dbReference>
<reference evidence="3 4" key="1">
    <citation type="submission" date="2024-10" db="EMBL/GenBank/DDBJ databases">
        <authorList>
            <person name="Riesco R."/>
        </authorList>
    </citation>
    <scope>NUCLEOTIDE SEQUENCE [LARGE SCALE GENOMIC DNA]</scope>
    <source>
        <strain evidence="1 3">NCIMB 15449</strain>
        <strain evidence="2 4">NCIMB 15450</strain>
    </source>
</reference>
<name>A0ABW7JU59_9NOCA</name>
<proteinExistence type="predicted"/>
<dbReference type="Proteomes" id="UP001609219">
    <property type="component" value="Unassembled WGS sequence"/>
</dbReference>
<organism evidence="1 3">
    <name type="scientific">Antrihabitans spumae</name>
    <dbReference type="NCBI Taxonomy" id="3373370"/>
    <lineage>
        <taxon>Bacteria</taxon>
        <taxon>Bacillati</taxon>
        <taxon>Actinomycetota</taxon>
        <taxon>Actinomycetes</taxon>
        <taxon>Mycobacteriales</taxon>
        <taxon>Nocardiaceae</taxon>
        <taxon>Antrihabitans</taxon>
    </lineage>
</organism>
<gene>
    <name evidence="1" type="ORF">ACHIPZ_24835</name>
    <name evidence="2" type="ORF">ACHIRB_31190</name>
</gene>
<accession>A0ABW7JU59</accession>
<evidence type="ECO:0000313" key="1">
    <source>
        <dbReference type="EMBL" id="MFH5211403.1"/>
    </source>
</evidence>
<protein>
    <submittedName>
        <fullName evidence="1">Uncharacterized protein</fullName>
    </submittedName>
</protein>
<evidence type="ECO:0000313" key="4">
    <source>
        <dbReference type="Proteomes" id="UP001609219"/>
    </source>
</evidence>
<dbReference type="EMBL" id="JBIMSO010000108">
    <property type="protein sequence ID" value="MFH5211403.1"/>
    <property type="molecule type" value="Genomic_DNA"/>
</dbReference>
<evidence type="ECO:0000313" key="2">
    <source>
        <dbReference type="EMBL" id="MFH5232998.1"/>
    </source>
</evidence>
<dbReference type="Proteomes" id="UP001609175">
    <property type="component" value="Unassembled WGS sequence"/>
</dbReference>
<evidence type="ECO:0000313" key="3">
    <source>
        <dbReference type="Proteomes" id="UP001609175"/>
    </source>
</evidence>
<sequence length="154" mass="16453">MITIFTGMIALGVVAALGWWGYSTWKSNQLIDDLSTALSTPESAEISGSWSGEFAYISSDQTAGVHLNVDETSPMKGTLEFLGTVNCKYEIRESASDYGTISFSSRLTGSTGTCAEAGEWKISVQANIITGTLDWSSYDNLVGSTLSLHKDSGE</sequence>